<dbReference type="AlphaFoldDB" id="A0A5C5WYU7"/>
<dbReference type="Gene3D" id="3.90.1200.10">
    <property type="match status" value="1"/>
</dbReference>
<dbReference type="Proteomes" id="UP000317243">
    <property type="component" value="Unassembled WGS sequence"/>
</dbReference>
<dbReference type="Gene3D" id="3.30.200.20">
    <property type="entry name" value="Phosphorylase Kinase, domain 1"/>
    <property type="match status" value="1"/>
</dbReference>
<dbReference type="SUPFAM" id="SSF56112">
    <property type="entry name" value="Protein kinase-like (PK-like)"/>
    <property type="match status" value="1"/>
</dbReference>
<sequence length="365" mass="41798">MRRRGEDDVKLPKRLPREEYSVLIRILNDFLTLGESIEEIQPVAKGFSGATIARVTTNLADYALRGWPKESLSAERIRELHAYLDHLHKHELPVAVPVRSTSGETLVHEEGRFWQCEPWLPGAPVTRDDFSLSSFQSIMKTLASIHLTSECFRSRTSGKRWFSTARDVVPAVIERAQLIQSWQRTSTKDQISKCRMLPNEPREVCLEVLSRFGESSSEVLHELHSLSALPLAIFPCWRDLHGEHVLLENHQVTGLIDASATRTDHPATDLSRLFGSLWGDDFHRWETALAHYREQRQLSENDLSVLISLDRSSVLLSGLTWVDRWCRGEVAESRETEVLERMHTIAARMKGLNAPENRERYSSWS</sequence>
<protein>
    <submittedName>
        <fullName evidence="2">Homoserine kinase</fullName>
    </submittedName>
</protein>
<evidence type="ECO:0000313" key="3">
    <source>
        <dbReference type="Proteomes" id="UP000317243"/>
    </source>
</evidence>
<gene>
    <name evidence="2" type="ORF">KOR42_28880</name>
</gene>
<evidence type="ECO:0000259" key="1">
    <source>
        <dbReference type="Pfam" id="PF01636"/>
    </source>
</evidence>
<evidence type="ECO:0000313" key="2">
    <source>
        <dbReference type="EMBL" id="TWT55261.1"/>
    </source>
</evidence>
<dbReference type="EMBL" id="SIHI01000005">
    <property type="protein sequence ID" value="TWT55261.1"/>
    <property type="molecule type" value="Genomic_DNA"/>
</dbReference>
<accession>A0A5C5WYU7</accession>
<feature type="domain" description="Aminoglycoside phosphotransferase" evidence="1">
    <location>
        <begin position="39"/>
        <end position="283"/>
    </location>
</feature>
<keyword evidence="2" id="KW-0808">Transferase</keyword>
<dbReference type="GO" id="GO:0016301">
    <property type="term" value="F:kinase activity"/>
    <property type="evidence" value="ECO:0007669"/>
    <property type="project" value="UniProtKB-KW"/>
</dbReference>
<reference evidence="2 3" key="1">
    <citation type="submission" date="2019-02" db="EMBL/GenBank/DDBJ databases">
        <title>Deep-cultivation of Planctomycetes and their phenomic and genomic characterization uncovers novel biology.</title>
        <authorList>
            <person name="Wiegand S."/>
            <person name="Jogler M."/>
            <person name="Boedeker C."/>
            <person name="Pinto D."/>
            <person name="Vollmers J."/>
            <person name="Rivas-Marin E."/>
            <person name="Kohn T."/>
            <person name="Peeters S.H."/>
            <person name="Heuer A."/>
            <person name="Rast P."/>
            <person name="Oberbeckmann S."/>
            <person name="Bunk B."/>
            <person name="Jeske O."/>
            <person name="Meyerdierks A."/>
            <person name="Storesund J.E."/>
            <person name="Kallscheuer N."/>
            <person name="Luecker S."/>
            <person name="Lage O.M."/>
            <person name="Pohl T."/>
            <person name="Merkel B.J."/>
            <person name="Hornburger P."/>
            <person name="Mueller R.-W."/>
            <person name="Bruemmer F."/>
            <person name="Labrenz M."/>
            <person name="Spormann A.M."/>
            <person name="Op Den Camp H."/>
            <person name="Overmann J."/>
            <person name="Amann R."/>
            <person name="Jetten M.S.M."/>
            <person name="Mascher T."/>
            <person name="Medema M.H."/>
            <person name="Devos D.P."/>
            <person name="Kaster A.-K."/>
            <person name="Ovreas L."/>
            <person name="Rohde M."/>
            <person name="Galperin M.Y."/>
            <person name="Jogler C."/>
        </authorList>
    </citation>
    <scope>NUCLEOTIDE SEQUENCE [LARGE SCALE GENOMIC DNA]</scope>
    <source>
        <strain evidence="2 3">KOR42</strain>
    </source>
</reference>
<comment type="caution">
    <text evidence="2">The sequence shown here is derived from an EMBL/GenBank/DDBJ whole genome shotgun (WGS) entry which is preliminary data.</text>
</comment>
<keyword evidence="2" id="KW-0418">Kinase</keyword>
<name>A0A5C5WYU7_9PLAN</name>
<dbReference type="InterPro" id="IPR002575">
    <property type="entry name" value="Aminoglycoside_PTrfase"/>
</dbReference>
<proteinExistence type="predicted"/>
<dbReference type="Pfam" id="PF01636">
    <property type="entry name" value="APH"/>
    <property type="match status" value="1"/>
</dbReference>
<keyword evidence="3" id="KW-1185">Reference proteome</keyword>
<organism evidence="2 3">
    <name type="scientific">Thalassoglobus neptunius</name>
    <dbReference type="NCBI Taxonomy" id="1938619"/>
    <lineage>
        <taxon>Bacteria</taxon>
        <taxon>Pseudomonadati</taxon>
        <taxon>Planctomycetota</taxon>
        <taxon>Planctomycetia</taxon>
        <taxon>Planctomycetales</taxon>
        <taxon>Planctomycetaceae</taxon>
        <taxon>Thalassoglobus</taxon>
    </lineage>
</organism>
<dbReference type="InterPro" id="IPR011009">
    <property type="entry name" value="Kinase-like_dom_sf"/>
</dbReference>